<dbReference type="AlphaFoldDB" id="A0AAW2DPS2"/>
<reference evidence="4 5" key="1">
    <citation type="submission" date="2024-01" db="EMBL/GenBank/DDBJ databases">
        <title>A telomere-to-telomere, gap-free genome of sweet tea (Lithocarpus litseifolius).</title>
        <authorList>
            <person name="Zhou J."/>
        </authorList>
    </citation>
    <scope>NUCLEOTIDE SEQUENCE [LARGE SCALE GENOMIC DNA]</scope>
    <source>
        <strain evidence="4">Zhou-2022a</strain>
        <tissue evidence="4">Leaf</tissue>
    </source>
</reference>
<keyword evidence="5" id="KW-1185">Reference proteome</keyword>
<dbReference type="PANTHER" id="PTHR45934">
    <property type="entry name" value="FAD/NAD(P)-BINDING OXIDOREDUCTASE FAMILY PROTEIN"/>
    <property type="match status" value="1"/>
</dbReference>
<evidence type="ECO:0000256" key="3">
    <source>
        <dbReference type="SAM" id="SignalP"/>
    </source>
</evidence>
<evidence type="ECO:0000256" key="1">
    <source>
        <dbReference type="ARBA" id="ARBA00023002"/>
    </source>
</evidence>
<dbReference type="PANTHER" id="PTHR45934:SF2">
    <property type="entry name" value="MONOOXYGENASE 1"/>
    <property type="match status" value="1"/>
</dbReference>
<keyword evidence="3" id="KW-0732">Signal</keyword>
<keyword evidence="1" id="KW-0560">Oxidoreductase</keyword>
<evidence type="ECO:0000313" key="5">
    <source>
        <dbReference type="Proteomes" id="UP001459277"/>
    </source>
</evidence>
<dbReference type="GO" id="GO:0004497">
    <property type="term" value="F:monooxygenase activity"/>
    <property type="evidence" value="ECO:0007669"/>
    <property type="project" value="UniProtKB-KW"/>
</dbReference>
<dbReference type="Gene3D" id="3.30.9.30">
    <property type="match status" value="1"/>
</dbReference>
<protein>
    <submittedName>
        <fullName evidence="4">Uncharacterized protein</fullName>
    </submittedName>
</protein>
<proteinExistence type="predicted"/>
<sequence length="150" mass="17052">MEVPSRLSTMSVSVHDFLLLTVLIGCDGANLVVADFLGLKPPEFLSLSQVRGYTEYPSGYDFRNEYVQFTGDHSLIARILIDDKLVYWFMTMEVDPKGSAVAQDPQLIQQLTLDSINEFPTEMVEMVKNSDLESLSIARLRYRAPWDVLR</sequence>
<organism evidence="4 5">
    <name type="scientific">Lithocarpus litseifolius</name>
    <dbReference type="NCBI Taxonomy" id="425828"/>
    <lineage>
        <taxon>Eukaryota</taxon>
        <taxon>Viridiplantae</taxon>
        <taxon>Streptophyta</taxon>
        <taxon>Embryophyta</taxon>
        <taxon>Tracheophyta</taxon>
        <taxon>Spermatophyta</taxon>
        <taxon>Magnoliopsida</taxon>
        <taxon>eudicotyledons</taxon>
        <taxon>Gunneridae</taxon>
        <taxon>Pentapetalae</taxon>
        <taxon>rosids</taxon>
        <taxon>fabids</taxon>
        <taxon>Fagales</taxon>
        <taxon>Fagaceae</taxon>
        <taxon>Lithocarpus</taxon>
    </lineage>
</organism>
<feature type="chain" id="PRO_5043968579" evidence="3">
    <location>
        <begin position="35"/>
        <end position="150"/>
    </location>
</feature>
<comment type="caution">
    <text evidence="4">The sequence shown here is derived from an EMBL/GenBank/DDBJ whole genome shotgun (WGS) entry which is preliminary data.</text>
</comment>
<feature type="signal peptide" evidence="3">
    <location>
        <begin position="1"/>
        <end position="34"/>
    </location>
</feature>
<dbReference type="Proteomes" id="UP001459277">
    <property type="component" value="Unassembled WGS sequence"/>
</dbReference>
<dbReference type="InterPro" id="IPR044560">
    <property type="entry name" value="MOase"/>
</dbReference>
<evidence type="ECO:0000256" key="2">
    <source>
        <dbReference type="ARBA" id="ARBA00023033"/>
    </source>
</evidence>
<dbReference type="EMBL" id="JAZDWU010000002">
    <property type="protein sequence ID" value="KAL0011484.1"/>
    <property type="molecule type" value="Genomic_DNA"/>
</dbReference>
<evidence type="ECO:0000313" key="4">
    <source>
        <dbReference type="EMBL" id="KAL0011484.1"/>
    </source>
</evidence>
<accession>A0AAW2DPS2</accession>
<name>A0AAW2DPS2_9ROSI</name>
<gene>
    <name evidence="4" type="ORF">SO802_006592</name>
</gene>
<keyword evidence="2" id="KW-0503">Monooxygenase</keyword>